<evidence type="ECO:0000313" key="1">
    <source>
        <dbReference type="EMBL" id="GAT23625.1"/>
    </source>
</evidence>
<reference evidence="2" key="2">
    <citation type="submission" date="2016-02" db="EMBL/GenBank/DDBJ databases">
        <title>Genome sequencing of Aspergillus luchuensis NBRC 4314.</title>
        <authorList>
            <person name="Yamada O."/>
        </authorList>
    </citation>
    <scope>NUCLEOTIDE SEQUENCE [LARGE SCALE GENOMIC DNA]</scope>
    <source>
        <strain evidence="2">RIB 2604</strain>
    </source>
</reference>
<name>A0A146FCK6_ASPKA</name>
<sequence length="89" mass="9453">MEGYEMGDMEYKDEGYQEVTGSTGLRSTRKDALIIGRGGIVPGNDGVGSTRQNSFSLAQLARLVRAAALTGCKAIGRTTQLKPEAFDAP</sequence>
<reference evidence="1 2" key="1">
    <citation type="journal article" date="2016" name="DNA Res.">
        <title>Genome sequence of Aspergillus luchuensis NBRC 4314.</title>
        <authorList>
            <person name="Yamada O."/>
            <person name="Machida M."/>
            <person name="Hosoyama A."/>
            <person name="Goto M."/>
            <person name="Takahashi T."/>
            <person name="Futagami T."/>
            <person name="Yamagata Y."/>
            <person name="Takeuchi M."/>
            <person name="Kobayashi T."/>
            <person name="Koike H."/>
            <person name="Abe K."/>
            <person name="Asai K."/>
            <person name="Arita M."/>
            <person name="Fujita N."/>
            <person name="Fukuda K."/>
            <person name="Higa K."/>
            <person name="Horikawa H."/>
            <person name="Ishikawa T."/>
            <person name="Jinno K."/>
            <person name="Kato Y."/>
            <person name="Kirimura K."/>
            <person name="Mizutani O."/>
            <person name="Nakasone K."/>
            <person name="Sano M."/>
            <person name="Shiraishi Y."/>
            <person name="Tsukahara M."/>
            <person name="Gomi K."/>
        </authorList>
    </citation>
    <scope>NUCLEOTIDE SEQUENCE [LARGE SCALE GENOMIC DNA]</scope>
    <source>
        <strain evidence="1 2">RIB 2604</strain>
    </source>
</reference>
<evidence type="ECO:0000313" key="2">
    <source>
        <dbReference type="Proteomes" id="UP000075230"/>
    </source>
</evidence>
<gene>
    <name evidence="1" type="ORF">RIB2604_01707640</name>
</gene>
<dbReference type="EMBL" id="BCWF01000017">
    <property type="protein sequence ID" value="GAT23625.1"/>
    <property type="molecule type" value="Genomic_DNA"/>
</dbReference>
<organism evidence="1 2">
    <name type="scientific">Aspergillus kawachii</name>
    <name type="common">White koji mold</name>
    <name type="synonym">Aspergillus awamori var. kawachi</name>
    <dbReference type="NCBI Taxonomy" id="1069201"/>
    <lineage>
        <taxon>Eukaryota</taxon>
        <taxon>Fungi</taxon>
        <taxon>Dikarya</taxon>
        <taxon>Ascomycota</taxon>
        <taxon>Pezizomycotina</taxon>
        <taxon>Eurotiomycetes</taxon>
        <taxon>Eurotiomycetidae</taxon>
        <taxon>Eurotiales</taxon>
        <taxon>Aspergillaceae</taxon>
        <taxon>Aspergillus</taxon>
        <taxon>Aspergillus subgen. Circumdati</taxon>
    </lineage>
</organism>
<dbReference type="AlphaFoldDB" id="A0A146FCK6"/>
<accession>A0A146FCK6</accession>
<protein>
    <submittedName>
        <fullName evidence="1">ABC multidrug transporter</fullName>
    </submittedName>
</protein>
<comment type="caution">
    <text evidence="1">The sequence shown here is derived from an EMBL/GenBank/DDBJ whole genome shotgun (WGS) entry which is preliminary data.</text>
</comment>
<proteinExistence type="predicted"/>
<dbReference type="Proteomes" id="UP000075230">
    <property type="component" value="Unassembled WGS sequence"/>
</dbReference>